<dbReference type="GeneTree" id="ENSGT00390000002560"/>
<evidence type="ECO:0000256" key="1">
    <source>
        <dbReference type="ARBA" id="ARBA00004401"/>
    </source>
</evidence>
<dbReference type="GO" id="GO:0033209">
    <property type="term" value="P:tumor necrosis factor-mediated signaling pathway"/>
    <property type="evidence" value="ECO:0007669"/>
    <property type="project" value="InterPro"/>
</dbReference>
<dbReference type="GO" id="GO:0042129">
    <property type="term" value="P:regulation of T cell proliferation"/>
    <property type="evidence" value="ECO:0007669"/>
    <property type="project" value="TreeGrafter"/>
</dbReference>
<dbReference type="Ensembl" id="ENSNVIT00000036493.1">
    <property type="protein sequence ID" value="ENSNVIP00000031511.1"/>
    <property type="gene ID" value="ENSNVIG00000024224.1"/>
</dbReference>
<reference evidence="17" key="2">
    <citation type="submission" date="2025-09" db="UniProtKB">
        <authorList>
            <consortium name="Ensembl"/>
        </authorList>
    </citation>
    <scope>IDENTIFICATION</scope>
</reference>
<evidence type="ECO:0000256" key="7">
    <source>
        <dbReference type="ARBA" id="ARBA00022968"/>
    </source>
</evidence>
<keyword evidence="5" id="KW-0812">Transmembrane</keyword>
<dbReference type="InterPro" id="IPR008983">
    <property type="entry name" value="Tumour_necrosis_fac-like_dom"/>
</dbReference>
<dbReference type="GO" id="GO:0002687">
    <property type="term" value="P:positive regulation of leukocyte migration"/>
    <property type="evidence" value="ECO:0007669"/>
    <property type="project" value="Ensembl"/>
</dbReference>
<keyword evidence="6" id="KW-0391">Immunity</keyword>
<dbReference type="AlphaFoldDB" id="A0A8C7C4C6"/>
<keyword evidence="8" id="KW-1133">Transmembrane helix</keyword>
<dbReference type="GO" id="GO:0002250">
    <property type="term" value="P:adaptive immune response"/>
    <property type="evidence" value="ECO:0007669"/>
    <property type="project" value="UniProtKB-KW"/>
</dbReference>
<dbReference type="GO" id="GO:0009986">
    <property type="term" value="C:cell surface"/>
    <property type="evidence" value="ECO:0007669"/>
    <property type="project" value="TreeGrafter"/>
</dbReference>
<evidence type="ECO:0000256" key="8">
    <source>
        <dbReference type="ARBA" id="ARBA00022989"/>
    </source>
</evidence>
<dbReference type="Gene3D" id="2.60.120.40">
    <property type="match status" value="1"/>
</dbReference>
<evidence type="ECO:0000256" key="3">
    <source>
        <dbReference type="ARBA" id="ARBA00022475"/>
    </source>
</evidence>
<evidence type="ECO:0000313" key="17">
    <source>
        <dbReference type="Ensembl" id="ENSNVIP00000031511.1"/>
    </source>
</evidence>
<evidence type="ECO:0000313" key="18">
    <source>
        <dbReference type="Proteomes" id="UP000694425"/>
    </source>
</evidence>
<dbReference type="FunFam" id="2.60.120.40:FF:000026">
    <property type="entry name" value="Tumor necrosis factor ligand superfamily member 18"/>
    <property type="match status" value="1"/>
</dbReference>
<evidence type="ECO:0000256" key="10">
    <source>
        <dbReference type="ARBA" id="ARBA00023136"/>
    </source>
</evidence>
<keyword evidence="10" id="KW-0472">Membrane</keyword>
<proteinExistence type="inferred from homology"/>
<evidence type="ECO:0000256" key="13">
    <source>
        <dbReference type="ARBA" id="ARBA00059256"/>
    </source>
</evidence>
<keyword evidence="4" id="KW-0202">Cytokine</keyword>
<dbReference type="InterPro" id="IPR042380">
    <property type="entry name" value="TNFSF18"/>
</dbReference>
<comment type="subcellular location">
    <subcellularLocation>
        <location evidence="1">Cell membrane</location>
        <topology evidence="1">Single-pass type II membrane protein</topology>
    </subcellularLocation>
</comment>
<evidence type="ECO:0000256" key="11">
    <source>
        <dbReference type="ARBA" id="ARBA00023157"/>
    </source>
</evidence>
<name>A0A8C7C4C6_NEOVI</name>
<dbReference type="Proteomes" id="UP000694425">
    <property type="component" value="Unplaced"/>
</dbReference>
<dbReference type="PROSITE" id="PS50049">
    <property type="entry name" value="THD_2"/>
    <property type="match status" value="1"/>
</dbReference>
<comment type="similarity">
    <text evidence="2">Belongs to the tumor necrosis factor family.</text>
</comment>
<dbReference type="GO" id="GO:0005886">
    <property type="term" value="C:plasma membrane"/>
    <property type="evidence" value="ECO:0007669"/>
    <property type="project" value="UniProtKB-SubCell"/>
</dbReference>
<dbReference type="PANTHER" id="PTHR15267:SF1">
    <property type="entry name" value="TUMOR NECROSIS FACTOR LIGAND SUPERFAMILY MEMBER 18"/>
    <property type="match status" value="1"/>
</dbReference>
<dbReference type="GO" id="GO:0060255">
    <property type="term" value="P:regulation of macromolecule metabolic process"/>
    <property type="evidence" value="ECO:0007669"/>
    <property type="project" value="UniProtKB-ARBA"/>
</dbReference>
<dbReference type="InterPro" id="IPR006052">
    <property type="entry name" value="TNF_dom"/>
</dbReference>
<evidence type="ECO:0000256" key="6">
    <source>
        <dbReference type="ARBA" id="ARBA00022859"/>
    </source>
</evidence>
<feature type="domain" description="THD" evidence="16">
    <location>
        <begin position="51"/>
        <end position="177"/>
    </location>
</feature>
<dbReference type="GO" id="GO:0005164">
    <property type="term" value="F:tumor necrosis factor receptor binding"/>
    <property type="evidence" value="ECO:0007669"/>
    <property type="project" value="InterPro"/>
</dbReference>
<dbReference type="SUPFAM" id="SSF49842">
    <property type="entry name" value="TNF-like"/>
    <property type="match status" value="1"/>
</dbReference>
<dbReference type="GO" id="GO:0045785">
    <property type="term" value="P:positive regulation of cell adhesion"/>
    <property type="evidence" value="ECO:0007669"/>
    <property type="project" value="Ensembl"/>
</dbReference>
<keyword evidence="18" id="KW-1185">Reference proteome</keyword>
<comment type="function">
    <text evidence="13">Cytokine that binds to TNFRSF18/AITR/GITR. Regulates T-cell responses. Can function as costimulator and lower the threshold for T-cell activation and T-cell proliferation. Important for interactions between activated T-lymphocytes and endothelial cells. Mediates activation of NF-kappa-B. Triggers increased phosphorylation of STAT1 and up-regulates expression of VCAM1 and ICAM1. Promotes leukocyte adhesion to endothelial cells. Regulates migration of monocytes from the splenic reservoir to sites of inflammation.</text>
</comment>
<evidence type="ECO:0000259" key="16">
    <source>
        <dbReference type="PROSITE" id="PS50049"/>
    </source>
</evidence>
<dbReference type="GO" id="GO:0005615">
    <property type="term" value="C:extracellular space"/>
    <property type="evidence" value="ECO:0007669"/>
    <property type="project" value="UniProtKB-KW"/>
</dbReference>
<sequence length="184" mass="20855">QTMHPGLPRSPTPLLFLQRTSLSLMEDMPLSHSGPQGTRRSSWKQWCLYSVIALFNHAFLSFLLCKCLTGPSPLKWQMTCPKLPCVNKTANEKLEILQNGLYLIYGQVAPNTTYKEPAPFAVRLRKNEDIIQALTNNSKIQNVGGTYELRAGDILELIYNSDHQVLKNHTYWGIVLLANPQYNP</sequence>
<accession>A0A8C7C4C6</accession>
<keyword evidence="7" id="KW-0735">Signal-anchor</keyword>
<reference evidence="17" key="1">
    <citation type="submission" date="2025-08" db="UniProtKB">
        <authorList>
            <consortium name="Ensembl"/>
        </authorList>
    </citation>
    <scope>IDENTIFICATION</scope>
</reference>
<dbReference type="GO" id="GO:0005125">
    <property type="term" value="F:cytokine activity"/>
    <property type="evidence" value="ECO:0007669"/>
    <property type="project" value="UniProtKB-KW"/>
</dbReference>
<dbReference type="PANTHER" id="PTHR15267">
    <property type="entry name" value="TUMOR NECROSIS FACTOR LIGAND SUPERFAMILY MEMBER 18"/>
    <property type="match status" value="1"/>
</dbReference>
<evidence type="ECO:0000256" key="5">
    <source>
        <dbReference type="ARBA" id="ARBA00022692"/>
    </source>
</evidence>
<evidence type="ECO:0000256" key="9">
    <source>
        <dbReference type="ARBA" id="ARBA00023130"/>
    </source>
</evidence>
<keyword evidence="11" id="KW-1015">Disulfide bond</keyword>
<evidence type="ECO:0000256" key="12">
    <source>
        <dbReference type="ARBA" id="ARBA00023180"/>
    </source>
</evidence>
<protein>
    <recommendedName>
        <fullName evidence="14">Tumor necrosis factor ligand superfamily member 18</fullName>
    </recommendedName>
    <alternativeName>
        <fullName evidence="15">Glucocorticoid-induced TNF-related ligand</fullName>
    </alternativeName>
</protein>
<organism evidence="17 18">
    <name type="scientific">Neovison vison</name>
    <name type="common">American mink</name>
    <name type="synonym">Mustela vison</name>
    <dbReference type="NCBI Taxonomy" id="452646"/>
    <lineage>
        <taxon>Eukaryota</taxon>
        <taxon>Metazoa</taxon>
        <taxon>Chordata</taxon>
        <taxon>Craniata</taxon>
        <taxon>Vertebrata</taxon>
        <taxon>Euteleostomi</taxon>
        <taxon>Mammalia</taxon>
        <taxon>Eutheria</taxon>
        <taxon>Laurasiatheria</taxon>
        <taxon>Carnivora</taxon>
        <taxon>Caniformia</taxon>
        <taxon>Musteloidea</taxon>
        <taxon>Mustelidae</taxon>
        <taxon>Mustelinae</taxon>
        <taxon>Neogale</taxon>
    </lineage>
</organism>
<keyword evidence="12" id="KW-0325">Glycoprotein</keyword>
<dbReference type="GO" id="GO:0002309">
    <property type="term" value="P:T cell proliferation involved in immune response"/>
    <property type="evidence" value="ECO:0007669"/>
    <property type="project" value="InterPro"/>
</dbReference>
<evidence type="ECO:0000256" key="2">
    <source>
        <dbReference type="ARBA" id="ARBA00008670"/>
    </source>
</evidence>
<keyword evidence="9" id="KW-1064">Adaptive immunity</keyword>
<dbReference type="GO" id="GO:0080090">
    <property type="term" value="P:regulation of primary metabolic process"/>
    <property type="evidence" value="ECO:0007669"/>
    <property type="project" value="UniProtKB-ARBA"/>
</dbReference>
<keyword evidence="3" id="KW-1003">Cell membrane</keyword>
<evidence type="ECO:0000256" key="4">
    <source>
        <dbReference type="ARBA" id="ARBA00022514"/>
    </source>
</evidence>
<dbReference type="GO" id="GO:0042802">
    <property type="term" value="F:identical protein binding"/>
    <property type="evidence" value="ECO:0007669"/>
    <property type="project" value="Ensembl"/>
</dbReference>
<evidence type="ECO:0000256" key="14">
    <source>
        <dbReference type="ARBA" id="ARBA00074590"/>
    </source>
</evidence>
<evidence type="ECO:0000256" key="15">
    <source>
        <dbReference type="ARBA" id="ARBA00078193"/>
    </source>
</evidence>